<keyword evidence="1" id="KW-1003">Cell membrane</keyword>
<dbReference type="AlphaFoldDB" id="A0A5S9IVE8"/>
<feature type="transmembrane region" description="Helical" evidence="1">
    <location>
        <begin position="7"/>
        <end position="25"/>
    </location>
</feature>
<keyword evidence="1" id="KW-1133">Transmembrane helix</keyword>
<name>A0A5S9IVE8_UABAM</name>
<reference evidence="2 3" key="1">
    <citation type="submission" date="2019-08" db="EMBL/GenBank/DDBJ databases">
        <title>Complete genome sequence of Candidatus Uab amorphum.</title>
        <authorList>
            <person name="Shiratori T."/>
            <person name="Suzuki S."/>
            <person name="Kakizawa Y."/>
            <person name="Ishida K."/>
        </authorList>
    </citation>
    <scope>NUCLEOTIDE SEQUENCE [LARGE SCALE GENOMIC DNA]</scope>
    <source>
        <strain evidence="2 3">SRT547</strain>
    </source>
</reference>
<dbReference type="KEGG" id="uam:UABAM_06428"/>
<comment type="similarity">
    <text evidence="1">Belongs to the vitamin uptake transporter (VUT/ECF) (TC 2.A.88) family. Q precursor transporter subfamily.</text>
</comment>
<dbReference type="InterPro" id="IPR003744">
    <property type="entry name" value="YhhQ"/>
</dbReference>
<feature type="transmembrane region" description="Helical" evidence="1">
    <location>
        <begin position="31"/>
        <end position="49"/>
    </location>
</feature>
<proteinExistence type="inferred from homology"/>
<dbReference type="Proteomes" id="UP000326354">
    <property type="component" value="Chromosome"/>
</dbReference>
<dbReference type="OrthoDB" id="9805479at2"/>
<dbReference type="NCBIfam" id="TIGR00697">
    <property type="entry name" value="queuosine precursor transporter"/>
    <property type="match status" value="1"/>
</dbReference>
<dbReference type="GO" id="GO:0022857">
    <property type="term" value="F:transmembrane transporter activity"/>
    <property type="evidence" value="ECO:0007669"/>
    <property type="project" value="UniProtKB-UniRule"/>
</dbReference>
<dbReference type="HAMAP" id="MF_02088">
    <property type="entry name" value="Q_prec_transport"/>
    <property type="match status" value="1"/>
</dbReference>
<keyword evidence="1" id="KW-0813">Transport</keyword>
<accession>A0A5S9IVE8</accession>
<gene>
    <name evidence="2" type="ORF">UABAM_06428</name>
</gene>
<organism evidence="2 3">
    <name type="scientific">Uabimicrobium amorphum</name>
    <dbReference type="NCBI Taxonomy" id="2596890"/>
    <lineage>
        <taxon>Bacteria</taxon>
        <taxon>Pseudomonadati</taxon>
        <taxon>Planctomycetota</taxon>
        <taxon>Candidatus Uabimicrobiia</taxon>
        <taxon>Candidatus Uabimicrobiales</taxon>
        <taxon>Candidatus Uabimicrobiaceae</taxon>
        <taxon>Candidatus Uabimicrobium</taxon>
    </lineage>
</organism>
<dbReference type="RefSeq" id="WP_151972103.1">
    <property type="nucleotide sequence ID" value="NZ_AP019860.1"/>
</dbReference>
<dbReference type="EMBL" id="AP019860">
    <property type="protein sequence ID" value="BBM88012.1"/>
    <property type="molecule type" value="Genomic_DNA"/>
</dbReference>
<evidence type="ECO:0000256" key="1">
    <source>
        <dbReference type="HAMAP-Rule" id="MF_02088"/>
    </source>
</evidence>
<comment type="subcellular location">
    <subcellularLocation>
        <location evidence="1">Cell membrane</location>
        <topology evidence="1">Multi-pass membrane protein</topology>
    </subcellularLocation>
</comment>
<dbReference type="GO" id="GO:0005886">
    <property type="term" value="C:plasma membrane"/>
    <property type="evidence" value="ECO:0007669"/>
    <property type="project" value="UniProtKB-SubCell"/>
</dbReference>
<sequence>MNNKSVWLFAIIFAALITIANYTVQIPINDWLTYGAVIYPFTFLLTDILSEKYGKHDVQKVVKYGVVLAIIPSAFAADLRIACASILTFIISQNIDIHIFHRLKEKYKALWWLRNNCSTMVSQLLDTAIFFTLAFAFTMPAINIAKLIIGDYTIKVCIAILDTPFFYAFAIYPLKSIKAKI</sequence>
<comment type="function">
    <text evidence="1">Involved in the import of queuosine (Q) precursors, required for Q precursor salvage.</text>
</comment>
<keyword evidence="1" id="KW-0812">Transmembrane</keyword>
<dbReference type="Pfam" id="PF02592">
    <property type="entry name" value="Vut_1"/>
    <property type="match status" value="2"/>
</dbReference>
<feature type="transmembrane region" description="Helical" evidence="1">
    <location>
        <begin position="128"/>
        <end position="149"/>
    </location>
</feature>
<keyword evidence="1" id="KW-0472">Membrane</keyword>
<dbReference type="PANTHER" id="PTHR34300:SF2">
    <property type="entry name" value="QUEUOSINE PRECURSOR TRANSPORTER-RELATED"/>
    <property type="match status" value="1"/>
</dbReference>
<protein>
    <recommendedName>
        <fullName evidence="1">Probable queuosine precursor transporter</fullName>
        <shortName evidence="1">Q precursor transporter</shortName>
    </recommendedName>
</protein>
<keyword evidence="3" id="KW-1185">Reference proteome</keyword>
<dbReference type="PANTHER" id="PTHR34300">
    <property type="entry name" value="QUEUOSINE PRECURSOR TRANSPORTER-RELATED"/>
    <property type="match status" value="1"/>
</dbReference>
<evidence type="ECO:0000313" key="2">
    <source>
        <dbReference type="EMBL" id="BBM88012.1"/>
    </source>
</evidence>
<feature type="transmembrane region" description="Helical" evidence="1">
    <location>
        <begin position="61"/>
        <end position="91"/>
    </location>
</feature>
<feature type="transmembrane region" description="Helical" evidence="1">
    <location>
        <begin position="156"/>
        <end position="174"/>
    </location>
</feature>
<evidence type="ECO:0000313" key="3">
    <source>
        <dbReference type="Proteomes" id="UP000326354"/>
    </source>
</evidence>